<dbReference type="RefSeq" id="WP_378983644.1">
    <property type="nucleotide sequence ID" value="NZ_JBHSBW010000007.1"/>
</dbReference>
<comment type="caution">
    <text evidence="2">The sequence shown here is derived from an EMBL/GenBank/DDBJ whole genome shotgun (WGS) entry which is preliminary data.</text>
</comment>
<dbReference type="Proteomes" id="UP001595789">
    <property type="component" value="Unassembled WGS sequence"/>
</dbReference>
<sequence>MKKIPEPTEPIKDLRQEEQSNPTDELNKVKIAETTPPEEVQEFLKDFRDRAEKDDSSYDQNRSF</sequence>
<name>A0ABV8P704_9SPHI</name>
<proteinExistence type="predicted"/>
<dbReference type="EMBL" id="JBHSBW010000007">
    <property type="protein sequence ID" value="MFC4211074.1"/>
    <property type="molecule type" value="Genomic_DNA"/>
</dbReference>
<evidence type="ECO:0000313" key="2">
    <source>
        <dbReference type="EMBL" id="MFC4211074.1"/>
    </source>
</evidence>
<feature type="region of interest" description="Disordered" evidence="1">
    <location>
        <begin position="1"/>
        <end position="41"/>
    </location>
</feature>
<feature type="compositionally biased region" description="Basic and acidic residues" evidence="1">
    <location>
        <begin position="1"/>
        <end position="18"/>
    </location>
</feature>
<protein>
    <submittedName>
        <fullName evidence="2">Uncharacterized protein</fullName>
    </submittedName>
</protein>
<accession>A0ABV8P704</accession>
<gene>
    <name evidence="2" type="ORF">ACFOWA_07775</name>
</gene>
<keyword evidence="3" id="KW-1185">Reference proteome</keyword>
<evidence type="ECO:0000313" key="3">
    <source>
        <dbReference type="Proteomes" id="UP001595789"/>
    </source>
</evidence>
<reference evidence="3" key="1">
    <citation type="journal article" date="2019" name="Int. J. Syst. Evol. Microbiol.">
        <title>The Global Catalogue of Microorganisms (GCM) 10K type strain sequencing project: providing services to taxonomists for standard genome sequencing and annotation.</title>
        <authorList>
            <consortium name="The Broad Institute Genomics Platform"/>
            <consortium name="The Broad Institute Genome Sequencing Center for Infectious Disease"/>
            <person name="Wu L."/>
            <person name="Ma J."/>
        </authorList>
    </citation>
    <scope>NUCLEOTIDE SEQUENCE [LARGE SCALE GENOMIC DNA]</scope>
    <source>
        <strain evidence="3">CCM 8691</strain>
    </source>
</reference>
<organism evidence="2 3">
    <name type="scientific">Pedobacter lithocola</name>
    <dbReference type="NCBI Taxonomy" id="1908239"/>
    <lineage>
        <taxon>Bacteria</taxon>
        <taxon>Pseudomonadati</taxon>
        <taxon>Bacteroidota</taxon>
        <taxon>Sphingobacteriia</taxon>
        <taxon>Sphingobacteriales</taxon>
        <taxon>Sphingobacteriaceae</taxon>
        <taxon>Pedobacter</taxon>
    </lineage>
</organism>
<evidence type="ECO:0000256" key="1">
    <source>
        <dbReference type="SAM" id="MobiDB-lite"/>
    </source>
</evidence>